<evidence type="ECO:0000313" key="2">
    <source>
        <dbReference type="Proteomes" id="UP001652626"/>
    </source>
</evidence>
<keyword evidence="1" id="KW-1133">Transmembrane helix</keyword>
<keyword evidence="1" id="KW-0472">Membrane</keyword>
<proteinExistence type="predicted"/>
<reference evidence="3" key="1">
    <citation type="submission" date="2025-08" db="UniProtKB">
        <authorList>
            <consortium name="RefSeq"/>
        </authorList>
    </citation>
    <scope>IDENTIFICATION</scope>
    <source>
        <tissue evidence="3">Whole body</tissue>
    </source>
</reference>
<dbReference type="RefSeq" id="XP_064074215.1">
    <property type="nucleotide sequence ID" value="XM_064218145.1"/>
</dbReference>
<dbReference type="GeneID" id="135193883"/>
<protein>
    <submittedName>
        <fullName evidence="3">Uncharacterized protein LOC135193883</fullName>
    </submittedName>
</protein>
<feature type="transmembrane region" description="Helical" evidence="1">
    <location>
        <begin position="90"/>
        <end position="114"/>
    </location>
</feature>
<accession>A0ABM4ASD4</accession>
<name>A0ABM4ASD4_VANTA</name>
<gene>
    <name evidence="3" type="primary">LOC135193883</name>
</gene>
<keyword evidence="2" id="KW-1185">Reference proteome</keyword>
<evidence type="ECO:0000256" key="1">
    <source>
        <dbReference type="SAM" id="Phobius"/>
    </source>
</evidence>
<keyword evidence="1" id="KW-0812">Transmembrane</keyword>
<sequence length="122" mass="14478">MTITTIGRDRIEARVENVKKCLFFYHNTLEFIENIDLEMESWICLQLFIGLPKTVMYTYKAMKTVLNEVLLMEIQRTLNYMKFRPMKCSIWRMFPLNATLPLKFVSLCVTYIIVSAQFTSLM</sequence>
<evidence type="ECO:0000313" key="3">
    <source>
        <dbReference type="RefSeq" id="XP_064074215.1"/>
    </source>
</evidence>
<organism evidence="2 3">
    <name type="scientific">Vanessa tameamea</name>
    <name type="common">Kamehameha butterfly</name>
    <dbReference type="NCBI Taxonomy" id="334116"/>
    <lineage>
        <taxon>Eukaryota</taxon>
        <taxon>Metazoa</taxon>
        <taxon>Ecdysozoa</taxon>
        <taxon>Arthropoda</taxon>
        <taxon>Hexapoda</taxon>
        <taxon>Insecta</taxon>
        <taxon>Pterygota</taxon>
        <taxon>Neoptera</taxon>
        <taxon>Endopterygota</taxon>
        <taxon>Lepidoptera</taxon>
        <taxon>Glossata</taxon>
        <taxon>Ditrysia</taxon>
        <taxon>Papilionoidea</taxon>
        <taxon>Nymphalidae</taxon>
        <taxon>Nymphalinae</taxon>
        <taxon>Vanessa</taxon>
    </lineage>
</organism>
<dbReference type="Proteomes" id="UP001652626">
    <property type="component" value="Chromosome 20"/>
</dbReference>